<dbReference type="GO" id="GO:0005576">
    <property type="term" value="C:extracellular region"/>
    <property type="evidence" value="ECO:0007669"/>
    <property type="project" value="UniProtKB-SubCell"/>
</dbReference>
<evidence type="ECO:0000256" key="6">
    <source>
        <dbReference type="ARBA" id="ARBA00084094"/>
    </source>
</evidence>
<dbReference type="PANTHER" id="PTHR24260">
    <property type="match status" value="1"/>
</dbReference>
<feature type="domain" description="Peptidase S1" evidence="8">
    <location>
        <begin position="26"/>
        <end position="283"/>
    </location>
</feature>
<comment type="function">
    <text evidence="5">Fibrinolytic activity; shows preferential cleavage of Arg-Gly bonds in all three fibrinogen chains. Contact with the caterpillars causes severe bleeding, due the anticoagulant effect of the protein.</text>
</comment>
<dbReference type="PROSITE" id="PS50240">
    <property type="entry name" value="TRYPSIN_DOM"/>
    <property type="match status" value="1"/>
</dbReference>
<comment type="subcellular location">
    <subcellularLocation>
        <location evidence="1">Secreted</location>
        <location evidence="1">Extracellular space</location>
    </subcellularLocation>
</comment>
<sequence length="318" mass="34387">MTIKYLLLVMYFVFGAYAGRTYGPKISKGYRIHMSMAPWHAGLYTKTSTPYKQICGGTVIAKNVVVTAAHCVTVDRVVLPASQFAVGAGKVYRPWNDTHDVGAQKSDVKDIKVPPRYQGVVTNFQHDIALLILTTEFTYNEHVKPACLNFDAVHDAEQLREGQSGKVMGWDLTGENSAASQVLQGATLPNVAIDKCIDQSPVSFRSFITGDKICAGYNNGTAVCRGDSGGGLIFTAIMNSQLATILRGIVSTSPATENLCNIYTWATFTHLLPHEHFVKAFVPNVEEGCGTPANGVIGTRSSLVLGRNYNCPCTCPGQ</sequence>
<reference evidence="9" key="2">
    <citation type="submission" date="2020-12" db="EMBL/GenBank/DDBJ databases">
        <authorList>
            <person name="Kanost M."/>
        </authorList>
    </citation>
    <scope>NUCLEOTIDE SEQUENCE</scope>
</reference>
<dbReference type="GO" id="GO:0004252">
    <property type="term" value="F:serine-type endopeptidase activity"/>
    <property type="evidence" value="ECO:0007669"/>
    <property type="project" value="InterPro"/>
</dbReference>
<dbReference type="Gene3D" id="2.40.10.10">
    <property type="entry name" value="Trypsin-like serine proteases"/>
    <property type="match status" value="1"/>
</dbReference>
<evidence type="ECO:0000313" key="10">
    <source>
        <dbReference type="Proteomes" id="UP000791440"/>
    </source>
</evidence>
<name>A0A921ZLZ2_MANSE</name>
<keyword evidence="10" id="KW-1185">Reference proteome</keyword>
<keyword evidence="6" id="KW-1205">Fibrinolytic toxin</keyword>
<evidence type="ECO:0000256" key="1">
    <source>
        <dbReference type="ARBA" id="ARBA00004239"/>
    </source>
</evidence>
<evidence type="ECO:0000256" key="3">
    <source>
        <dbReference type="ARBA" id="ARBA00023157"/>
    </source>
</evidence>
<dbReference type="InterPro" id="IPR009003">
    <property type="entry name" value="Peptidase_S1_PA"/>
</dbReference>
<dbReference type="PROSITE" id="PS00134">
    <property type="entry name" value="TRYPSIN_HIS"/>
    <property type="match status" value="1"/>
</dbReference>
<dbReference type="EMBL" id="JH668670">
    <property type="protein sequence ID" value="KAG6460408.1"/>
    <property type="molecule type" value="Genomic_DNA"/>
</dbReference>
<evidence type="ECO:0000256" key="5">
    <source>
        <dbReference type="ARBA" id="ARBA00055534"/>
    </source>
</evidence>
<dbReference type="InterPro" id="IPR051333">
    <property type="entry name" value="CLIP_Serine_Protease"/>
</dbReference>
<keyword evidence="4" id="KW-1199">Hemostasis impairing toxin</keyword>
<feature type="chain" id="PRO_5038276586" description="Peptidase S1 domain-containing protein" evidence="7">
    <location>
        <begin position="19"/>
        <end position="318"/>
    </location>
</feature>
<evidence type="ECO:0000256" key="4">
    <source>
        <dbReference type="ARBA" id="ARBA00023240"/>
    </source>
</evidence>
<evidence type="ECO:0000313" key="9">
    <source>
        <dbReference type="EMBL" id="KAG6460407.1"/>
    </source>
</evidence>
<dbReference type="SMART" id="SM00020">
    <property type="entry name" value="Tryp_SPc"/>
    <property type="match status" value="1"/>
</dbReference>
<dbReference type="EMBL" id="JH668670">
    <property type="protein sequence ID" value="KAG6460407.1"/>
    <property type="molecule type" value="Genomic_DNA"/>
</dbReference>
<organism evidence="9 10">
    <name type="scientific">Manduca sexta</name>
    <name type="common">Tobacco hawkmoth</name>
    <name type="synonym">Tobacco hornworm</name>
    <dbReference type="NCBI Taxonomy" id="7130"/>
    <lineage>
        <taxon>Eukaryota</taxon>
        <taxon>Metazoa</taxon>
        <taxon>Ecdysozoa</taxon>
        <taxon>Arthropoda</taxon>
        <taxon>Hexapoda</taxon>
        <taxon>Insecta</taxon>
        <taxon>Pterygota</taxon>
        <taxon>Neoptera</taxon>
        <taxon>Endopterygota</taxon>
        <taxon>Lepidoptera</taxon>
        <taxon>Glossata</taxon>
        <taxon>Ditrysia</taxon>
        <taxon>Bombycoidea</taxon>
        <taxon>Sphingidae</taxon>
        <taxon>Sphinginae</taxon>
        <taxon>Sphingini</taxon>
        <taxon>Manduca</taxon>
    </lineage>
</organism>
<dbReference type="InterPro" id="IPR001254">
    <property type="entry name" value="Trypsin_dom"/>
</dbReference>
<dbReference type="PANTHER" id="PTHR24260:SF136">
    <property type="entry name" value="GH08193P-RELATED"/>
    <property type="match status" value="1"/>
</dbReference>
<evidence type="ECO:0000256" key="7">
    <source>
        <dbReference type="SAM" id="SignalP"/>
    </source>
</evidence>
<dbReference type="CDD" id="cd00190">
    <property type="entry name" value="Tryp_SPc"/>
    <property type="match status" value="1"/>
</dbReference>
<keyword evidence="2" id="KW-0800">Toxin</keyword>
<dbReference type="Pfam" id="PF00089">
    <property type="entry name" value="Trypsin"/>
    <property type="match status" value="1"/>
</dbReference>
<evidence type="ECO:0000256" key="2">
    <source>
        <dbReference type="ARBA" id="ARBA00022656"/>
    </source>
</evidence>
<proteinExistence type="predicted"/>
<reference evidence="9" key="1">
    <citation type="journal article" date="2016" name="Insect Biochem. Mol. Biol.">
        <title>Multifaceted biological insights from a draft genome sequence of the tobacco hornworm moth, Manduca sexta.</title>
        <authorList>
            <person name="Kanost M.R."/>
            <person name="Arrese E.L."/>
            <person name="Cao X."/>
            <person name="Chen Y.R."/>
            <person name="Chellapilla S."/>
            <person name="Goldsmith M.R."/>
            <person name="Grosse-Wilde E."/>
            <person name="Heckel D.G."/>
            <person name="Herndon N."/>
            <person name="Jiang H."/>
            <person name="Papanicolaou A."/>
            <person name="Qu J."/>
            <person name="Soulages J.L."/>
            <person name="Vogel H."/>
            <person name="Walters J."/>
            <person name="Waterhouse R.M."/>
            <person name="Ahn S.J."/>
            <person name="Almeida F.C."/>
            <person name="An C."/>
            <person name="Aqrawi P."/>
            <person name="Bretschneider A."/>
            <person name="Bryant W.B."/>
            <person name="Bucks S."/>
            <person name="Chao H."/>
            <person name="Chevignon G."/>
            <person name="Christen J.M."/>
            <person name="Clarke D.F."/>
            <person name="Dittmer N.T."/>
            <person name="Ferguson L.C.F."/>
            <person name="Garavelou S."/>
            <person name="Gordon K.H.J."/>
            <person name="Gunaratna R.T."/>
            <person name="Han Y."/>
            <person name="Hauser F."/>
            <person name="He Y."/>
            <person name="Heidel-Fischer H."/>
            <person name="Hirsh A."/>
            <person name="Hu Y."/>
            <person name="Jiang H."/>
            <person name="Kalra D."/>
            <person name="Klinner C."/>
            <person name="Konig C."/>
            <person name="Kovar C."/>
            <person name="Kroll A.R."/>
            <person name="Kuwar S.S."/>
            <person name="Lee S.L."/>
            <person name="Lehman R."/>
            <person name="Li K."/>
            <person name="Li Z."/>
            <person name="Liang H."/>
            <person name="Lovelace S."/>
            <person name="Lu Z."/>
            <person name="Mansfield J.H."/>
            <person name="McCulloch K.J."/>
            <person name="Mathew T."/>
            <person name="Morton B."/>
            <person name="Muzny D.M."/>
            <person name="Neunemann D."/>
            <person name="Ongeri F."/>
            <person name="Pauchet Y."/>
            <person name="Pu L.L."/>
            <person name="Pyrousis I."/>
            <person name="Rao X.J."/>
            <person name="Redding A."/>
            <person name="Roesel C."/>
            <person name="Sanchez-Gracia A."/>
            <person name="Schaack S."/>
            <person name="Shukla A."/>
            <person name="Tetreau G."/>
            <person name="Wang Y."/>
            <person name="Xiong G.H."/>
            <person name="Traut W."/>
            <person name="Walsh T.K."/>
            <person name="Worley K.C."/>
            <person name="Wu D."/>
            <person name="Wu W."/>
            <person name="Wu Y.Q."/>
            <person name="Zhang X."/>
            <person name="Zou Z."/>
            <person name="Zucker H."/>
            <person name="Briscoe A.D."/>
            <person name="Burmester T."/>
            <person name="Clem R.J."/>
            <person name="Feyereisen R."/>
            <person name="Grimmelikhuijzen C.J.P."/>
            <person name="Hamodrakas S.J."/>
            <person name="Hansson B.S."/>
            <person name="Huguet E."/>
            <person name="Jermiin L.S."/>
            <person name="Lan Q."/>
            <person name="Lehman H.K."/>
            <person name="Lorenzen M."/>
            <person name="Merzendorfer H."/>
            <person name="Michalopoulos I."/>
            <person name="Morton D.B."/>
            <person name="Muthukrishnan S."/>
            <person name="Oakeshott J.G."/>
            <person name="Palmer W."/>
            <person name="Park Y."/>
            <person name="Passarelli A.L."/>
            <person name="Rozas J."/>
            <person name="Schwartz L.M."/>
            <person name="Smith W."/>
            <person name="Southgate A."/>
            <person name="Vilcinskas A."/>
            <person name="Vogt R."/>
            <person name="Wang P."/>
            <person name="Werren J."/>
            <person name="Yu X.Q."/>
            <person name="Zhou J.J."/>
            <person name="Brown S.J."/>
            <person name="Scherer S.E."/>
            <person name="Richards S."/>
            <person name="Blissard G.W."/>
        </authorList>
    </citation>
    <scope>NUCLEOTIDE SEQUENCE</scope>
</reference>
<dbReference type="AlphaFoldDB" id="A0A921ZLZ2"/>
<dbReference type="Proteomes" id="UP000791440">
    <property type="component" value="Unassembled WGS sequence"/>
</dbReference>
<dbReference type="PRINTS" id="PR00722">
    <property type="entry name" value="CHYMOTRYPSIN"/>
</dbReference>
<keyword evidence="7" id="KW-0732">Signal</keyword>
<keyword evidence="3" id="KW-1015">Disulfide bond</keyword>
<dbReference type="SUPFAM" id="SSF50494">
    <property type="entry name" value="Trypsin-like serine proteases"/>
    <property type="match status" value="1"/>
</dbReference>
<feature type="signal peptide" evidence="7">
    <location>
        <begin position="1"/>
        <end position="18"/>
    </location>
</feature>
<dbReference type="GO" id="GO:0090729">
    <property type="term" value="F:toxin activity"/>
    <property type="evidence" value="ECO:0007669"/>
    <property type="project" value="UniProtKB-KW"/>
</dbReference>
<dbReference type="GO" id="GO:0006508">
    <property type="term" value="P:proteolysis"/>
    <property type="evidence" value="ECO:0007669"/>
    <property type="project" value="InterPro"/>
</dbReference>
<protein>
    <recommendedName>
        <fullName evidence="8">Peptidase S1 domain-containing protein</fullName>
    </recommendedName>
</protein>
<dbReference type="InterPro" id="IPR001314">
    <property type="entry name" value="Peptidase_S1A"/>
</dbReference>
<accession>A0A921ZLZ2</accession>
<evidence type="ECO:0000259" key="8">
    <source>
        <dbReference type="PROSITE" id="PS50240"/>
    </source>
</evidence>
<comment type="caution">
    <text evidence="9">The sequence shown here is derived from an EMBL/GenBank/DDBJ whole genome shotgun (WGS) entry which is preliminary data.</text>
</comment>
<dbReference type="FunFam" id="2.40.10.10:FF:000068">
    <property type="entry name" value="transmembrane protease serine 2"/>
    <property type="match status" value="1"/>
</dbReference>
<dbReference type="InterPro" id="IPR043504">
    <property type="entry name" value="Peptidase_S1_PA_chymotrypsin"/>
</dbReference>
<gene>
    <name evidence="9" type="ORF">O3G_MSEX011969</name>
</gene>
<dbReference type="InterPro" id="IPR018114">
    <property type="entry name" value="TRYPSIN_HIS"/>
</dbReference>